<evidence type="ECO:0000256" key="8">
    <source>
        <dbReference type="ARBA" id="ARBA00022842"/>
    </source>
</evidence>
<keyword evidence="14" id="KW-1185">Reference proteome</keyword>
<comment type="pathway">
    <text evidence="3 11">Cofactor biosynthesis; molybdopterin biosynthesis.</text>
</comment>
<evidence type="ECO:0000256" key="3">
    <source>
        <dbReference type="ARBA" id="ARBA00005046"/>
    </source>
</evidence>
<dbReference type="GO" id="GO:0005829">
    <property type="term" value="C:cytosol"/>
    <property type="evidence" value="ECO:0007669"/>
    <property type="project" value="TreeGrafter"/>
</dbReference>
<comment type="catalytic activity">
    <reaction evidence="10">
        <text>adenylyl-molybdopterin + molybdate = Mo-molybdopterin + AMP + H(+)</text>
        <dbReference type="Rhea" id="RHEA:35047"/>
        <dbReference type="ChEBI" id="CHEBI:15378"/>
        <dbReference type="ChEBI" id="CHEBI:36264"/>
        <dbReference type="ChEBI" id="CHEBI:62727"/>
        <dbReference type="ChEBI" id="CHEBI:71302"/>
        <dbReference type="ChEBI" id="CHEBI:456215"/>
        <dbReference type="EC" id="2.10.1.1"/>
    </reaction>
</comment>
<dbReference type="SUPFAM" id="SSF63882">
    <property type="entry name" value="MoeA N-terminal region -like"/>
    <property type="match status" value="1"/>
</dbReference>
<dbReference type="Gene3D" id="2.170.190.11">
    <property type="entry name" value="Molybdopterin biosynthesis moea protein, domain 3"/>
    <property type="match status" value="1"/>
</dbReference>
<dbReference type="SMART" id="SM00852">
    <property type="entry name" value="MoCF_biosynth"/>
    <property type="match status" value="1"/>
</dbReference>
<evidence type="ECO:0000256" key="7">
    <source>
        <dbReference type="ARBA" id="ARBA00022723"/>
    </source>
</evidence>
<dbReference type="CDD" id="cd00887">
    <property type="entry name" value="MoeA"/>
    <property type="match status" value="1"/>
</dbReference>
<sequence>MTSDCFAVPGGLMPLDDALDDLARRLSPVVVPERVPLRAAVGRVLAADIVAAVDHPGHDASAMDGYAVRHADLSESAPVILPLSGRVAAGHPLAHPLAPGTVARIFTGGVMPEGADTVIMQEDVTETADGRATLPAGVSPGRHVRAAASDFRAGTTVLTAGRRLRAPDIALAAAAGQTHPPVFSPVRVGVFSTGDEVVEPGRPLPPGGLYDANRYGLMALAETLGAAVSDLGHLPDDRAAIRDALDGAADDHDVLLTSGGVSVGGEDHVRDAVSDVGALHFWRLAIKPGKPVALGRVRAASFIGLPGNPISALVTFLLVARSMIQRLGGQTVVAPARYPVAAGFSLPATGARREFPRGWVENTPDGPRARLYRSQDSAMIASMSAAGGLLDIPANSPAIAPGDPVSYIPLAEVLT</sequence>
<dbReference type="InterPro" id="IPR036688">
    <property type="entry name" value="MoeA_C_domain_IV_sf"/>
</dbReference>
<evidence type="ECO:0000313" key="14">
    <source>
        <dbReference type="Proteomes" id="UP000199412"/>
    </source>
</evidence>
<dbReference type="EC" id="2.10.1.1" evidence="11"/>
<dbReference type="SUPFAM" id="SSF53218">
    <property type="entry name" value="Molybdenum cofactor biosynthesis proteins"/>
    <property type="match status" value="1"/>
</dbReference>
<dbReference type="Proteomes" id="UP000199412">
    <property type="component" value="Unassembled WGS sequence"/>
</dbReference>
<keyword evidence="9 11" id="KW-0501">Molybdenum cofactor biosynthesis</keyword>
<dbReference type="InterPro" id="IPR008284">
    <property type="entry name" value="MoCF_biosynth_CS"/>
</dbReference>
<evidence type="ECO:0000313" key="13">
    <source>
        <dbReference type="EMBL" id="SDE32205.1"/>
    </source>
</evidence>
<reference evidence="13 14" key="1">
    <citation type="submission" date="2016-10" db="EMBL/GenBank/DDBJ databases">
        <authorList>
            <person name="de Groot N.N."/>
        </authorList>
    </citation>
    <scope>NUCLEOTIDE SEQUENCE [LARGE SCALE GENOMIC DNA]</scope>
    <source>
        <strain evidence="13 14">ATCC 700224</strain>
    </source>
</reference>
<dbReference type="SUPFAM" id="SSF63867">
    <property type="entry name" value="MoeA C-terminal domain-like"/>
    <property type="match status" value="1"/>
</dbReference>
<feature type="domain" description="MoaB/Mog" evidence="12">
    <location>
        <begin position="189"/>
        <end position="326"/>
    </location>
</feature>
<dbReference type="GO" id="GO:0006777">
    <property type="term" value="P:Mo-molybdopterin cofactor biosynthetic process"/>
    <property type="evidence" value="ECO:0007669"/>
    <property type="project" value="UniProtKB-UniRule"/>
</dbReference>
<dbReference type="FunFam" id="3.40.980.10:FF:000004">
    <property type="entry name" value="Molybdopterin molybdenumtransferase"/>
    <property type="match status" value="1"/>
</dbReference>
<evidence type="ECO:0000256" key="6">
    <source>
        <dbReference type="ARBA" id="ARBA00022679"/>
    </source>
</evidence>
<comment type="function">
    <text evidence="2 11">Catalyzes the insertion of molybdate into adenylated molybdopterin with the concomitant release of AMP.</text>
</comment>
<dbReference type="InterPro" id="IPR036425">
    <property type="entry name" value="MoaB/Mog-like_dom_sf"/>
</dbReference>
<name>A0A1G7C193_9PROT</name>
<dbReference type="PANTHER" id="PTHR10192:SF5">
    <property type="entry name" value="GEPHYRIN"/>
    <property type="match status" value="1"/>
</dbReference>
<dbReference type="PROSITE" id="PS01079">
    <property type="entry name" value="MOCF_BIOSYNTHESIS_2"/>
    <property type="match status" value="1"/>
</dbReference>
<keyword evidence="5 11" id="KW-0500">Molybdenum</keyword>
<dbReference type="Gene3D" id="3.90.105.10">
    <property type="entry name" value="Molybdopterin biosynthesis moea protein, domain 2"/>
    <property type="match status" value="1"/>
</dbReference>
<dbReference type="Gene3D" id="2.40.340.10">
    <property type="entry name" value="MoeA, C-terminal, domain IV"/>
    <property type="match status" value="1"/>
</dbReference>
<dbReference type="Pfam" id="PF03454">
    <property type="entry name" value="MoeA_C"/>
    <property type="match status" value="1"/>
</dbReference>
<dbReference type="UniPathway" id="UPA00344"/>
<evidence type="ECO:0000256" key="10">
    <source>
        <dbReference type="ARBA" id="ARBA00047317"/>
    </source>
</evidence>
<proteinExistence type="inferred from homology"/>
<dbReference type="NCBIfam" id="TIGR00177">
    <property type="entry name" value="molyb_syn"/>
    <property type="match status" value="1"/>
</dbReference>
<dbReference type="Gene3D" id="3.40.980.10">
    <property type="entry name" value="MoaB/Mog-like domain"/>
    <property type="match status" value="1"/>
</dbReference>
<gene>
    <name evidence="13" type="ORF">SAMN05421720_105231</name>
</gene>
<dbReference type="InterPro" id="IPR036135">
    <property type="entry name" value="MoeA_linker/N_sf"/>
</dbReference>
<comment type="similarity">
    <text evidence="4 11">Belongs to the MoeA family.</text>
</comment>
<evidence type="ECO:0000256" key="11">
    <source>
        <dbReference type="RuleBase" id="RU365090"/>
    </source>
</evidence>
<dbReference type="Pfam" id="PF03453">
    <property type="entry name" value="MoeA_N"/>
    <property type="match status" value="1"/>
</dbReference>
<dbReference type="InterPro" id="IPR001453">
    <property type="entry name" value="MoaB/Mog_dom"/>
</dbReference>
<accession>A0A1G7C193</accession>
<keyword evidence="8 11" id="KW-0460">Magnesium</keyword>
<comment type="cofactor">
    <cofactor evidence="1 11">
        <name>Mg(2+)</name>
        <dbReference type="ChEBI" id="CHEBI:18420"/>
    </cofactor>
</comment>
<dbReference type="NCBIfam" id="NF045515">
    <property type="entry name" value="Glp_gephyrin"/>
    <property type="match status" value="1"/>
</dbReference>
<dbReference type="AlphaFoldDB" id="A0A1G7C193"/>
<protein>
    <recommendedName>
        <fullName evidence="11">Molybdopterin molybdenumtransferase</fullName>
        <ecNumber evidence="11">2.10.1.1</ecNumber>
    </recommendedName>
</protein>
<dbReference type="Pfam" id="PF00994">
    <property type="entry name" value="MoCF_biosynth"/>
    <property type="match status" value="1"/>
</dbReference>
<dbReference type="InterPro" id="IPR005111">
    <property type="entry name" value="MoeA_C_domain_IV"/>
</dbReference>
<organism evidence="13 14">
    <name type="scientific">Rhodospira trueperi</name>
    <dbReference type="NCBI Taxonomy" id="69960"/>
    <lineage>
        <taxon>Bacteria</taxon>
        <taxon>Pseudomonadati</taxon>
        <taxon>Pseudomonadota</taxon>
        <taxon>Alphaproteobacteria</taxon>
        <taxon>Rhodospirillales</taxon>
        <taxon>Rhodospirillaceae</taxon>
        <taxon>Rhodospira</taxon>
    </lineage>
</organism>
<dbReference type="InterPro" id="IPR038987">
    <property type="entry name" value="MoeA-like"/>
</dbReference>
<keyword evidence="7 11" id="KW-0479">Metal-binding</keyword>
<evidence type="ECO:0000256" key="5">
    <source>
        <dbReference type="ARBA" id="ARBA00022505"/>
    </source>
</evidence>
<evidence type="ECO:0000256" key="1">
    <source>
        <dbReference type="ARBA" id="ARBA00001946"/>
    </source>
</evidence>
<keyword evidence="6 11" id="KW-0808">Transferase</keyword>
<dbReference type="PANTHER" id="PTHR10192">
    <property type="entry name" value="MOLYBDOPTERIN BIOSYNTHESIS PROTEIN"/>
    <property type="match status" value="1"/>
</dbReference>
<dbReference type="STRING" id="69960.SAMN05421720_105231"/>
<evidence type="ECO:0000259" key="12">
    <source>
        <dbReference type="SMART" id="SM00852"/>
    </source>
</evidence>
<dbReference type="RefSeq" id="WP_245699153.1">
    <property type="nucleotide sequence ID" value="NZ_FNAP01000005.1"/>
</dbReference>
<evidence type="ECO:0000256" key="9">
    <source>
        <dbReference type="ARBA" id="ARBA00023150"/>
    </source>
</evidence>
<evidence type="ECO:0000256" key="2">
    <source>
        <dbReference type="ARBA" id="ARBA00002901"/>
    </source>
</evidence>
<evidence type="ECO:0000256" key="4">
    <source>
        <dbReference type="ARBA" id="ARBA00010763"/>
    </source>
</evidence>
<dbReference type="GO" id="GO:0061599">
    <property type="term" value="F:molybdopterin molybdotransferase activity"/>
    <property type="evidence" value="ECO:0007669"/>
    <property type="project" value="UniProtKB-UniRule"/>
</dbReference>
<dbReference type="EMBL" id="FNAP01000005">
    <property type="protein sequence ID" value="SDE32205.1"/>
    <property type="molecule type" value="Genomic_DNA"/>
</dbReference>
<dbReference type="GO" id="GO:0046872">
    <property type="term" value="F:metal ion binding"/>
    <property type="evidence" value="ECO:0007669"/>
    <property type="project" value="UniProtKB-UniRule"/>
</dbReference>
<dbReference type="InterPro" id="IPR005110">
    <property type="entry name" value="MoeA_linker/N"/>
</dbReference>